<organism evidence="2">
    <name type="scientific">Flavobacterium columnare</name>
    <dbReference type="NCBI Taxonomy" id="996"/>
    <lineage>
        <taxon>Bacteria</taxon>
        <taxon>Pseudomonadati</taxon>
        <taxon>Bacteroidota</taxon>
        <taxon>Flavobacteriia</taxon>
        <taxon>Flavobacteriales</taxon>
        <taxon>Flavobacteriaceae</taxon>
        <taxon>Flavobacterium</taxon>
    </lineage>
</organism>
<dbReference type="AlphaFoldDB" id="A0AA94EZP5"/>
<evidence type="ECO:0000256" key="1">
    <source>
        <dbReference type="SAM" id="Phobius"/>
    </source>
</evidence>
<keyword evidence="1" id="KW-0472">Membrane</keyword>
<sequence length="146" mass="17766">MKKKRIILISVIIIGLGFLLNPFYWLMQSSAVKQPDFSIEEENYFKKFGDEDKVFIGRYYENFDSKGNDTLYLNYFNNRTFDYKLVIHSTKNKNILKFEEDSILKISIHIKKEILKNNKFLRYIYIYDDFNEYKFISNNEYLEKIK</sequence>
<evidence type="ECO:0000313" key="2">
    <source>
        <dbReference type="EMBL" id="RVU88129.1"/>
    </source>
</evidence>
<dbReference type="RefSeq" id="WP_089047680.1">
    <property type="nucleotide sequence ID" value="NZ_RWGX02000016.1"/>
</dbReference>
<keyword evidence="1" id="KW-1133">Transmembrane helix</keyword>
<keyword evidence="1" id="KW-0812">Transmembrane</keyword>
<accession>A0AA94EZP5</accession>
<dbReference type="EMBL" id="RWGX01000004">
    <property type="protein sequence ID" value="RVU88129.1"/>
    <property type="molecule type" value="Genomic_DNA"/>
</dbReference>
<proteinExistence type="predicted"/>
<reference evidence="2" key="1">
    <citation type="submission" date="2018-12" db="EMBL/GenBank/DDBJ databases">
        <title>Draft genome sequence of Flaovobacterium columnare BGFS27 isolated from channel catfish in Alabama.</title>
        <authorList>
            <person name="Cai W."/>
            <person name="Arias C."/>
        </authorList>
    </citation>
    <scope>NUCLEOTIDE SEQUENCE [LARGE SCALE GENOMIC DNA]</scope>
    <source>
        <strain evidence="2">BGFS27</strain>
    </source>
</reference>
<feature type="transmembrane region" description="Helical" evidence="1">
    <location>
        <begin position="7"/>
        <end position="27"/>
    </location>
</feature>
<protein>
    <submittedName>
        <fullName evidence="2">Uncharacterized protein</fullName>
    </submittedName>
</protein>
<comment type="caution">
    <text evidence="2">The sequence shown here is derived from an EMBL/GenBank/DDBJ whole genome shotgun (WGS) entry which is preliminary data.</text>
</comment>
<name>A0AA94EZP5_9FLAO</name>
<gene>
    <name evidence="2" type="ORF">EJB19_07960</name>
</gene>